<keyword evidence="1" id="KW-0472">Membrane</keyword>
<reference evidence="2" key="1">
    <citation type="submission" date="2023-06" db="EMBL/GenBank/DDBJ databases">
        <authorList>
            <person name="Kurt Z."/>
        </authorList>
    </citation>
    <scope>NUCLEOTIDE SEQUENCE</scope>
</reference>
<evidence type="ECO:0000313" key="4">
    <source>
        <dbReference type="Proteomes" id="UP001642409"/>
    </source>
</evidence>
<reference evidence="3 4" key="2">
    <citation type="submission" date="2024-07" db="EMBL/GenBank/DDBJ databases">
        <authorList>
            <person name="Akdeniz Z."/>
        </authorList>
    </citation>
    <scope>NUCLEOTIDE SEQUENCE [LARGE SCALE GENOMIC DNA]</scope>
</reference>
<organism evidence="2">
    <name type="scientific">Hexamita inflata</name>
    <dbReference type="NCBI Taxonomy" id="28002"/>
    <lineage>
        <taxon>Eukaryota</taxon>
        <taxon>Metamonada</taxon>
        <taxon>Diplomonadida</taxon>
        <taxon>Hexamitidae</taxon>
        <taxon>Hexamitinae</taxon>
        <taxon>Hexamita</taxon>
    </lineage>
</organism>
<dbReference type="Proteomes" id="UP001642409">
    <property type="component" value="Unassembled WGS sequence"/>
</dbReference>
<keyword evidence="1" id="KW-1133">Transmembrane helix</keyword>
<dbReference type="EMBL" id="CAXDID020000022">
    <property type="protein sequence ID" value="CAL5987968.1"/>
    <property type="molecule type" value="Genomic_DNA"/>
</dbReference>
<dbReference type="AlphaFoldDB" id="A0AA86RP37"/>
<sequence length="155" mass="18350">MIIRKQTSNDKHILKHNTYNLQPLQVNLSINLNIQIQTEFVNTKHNISHVIEFLELVLESEVVDSGHDPFQFVFALFFLFFLNVLVFFWFNFVQILEVVNDFPQRFLVLLIRGRCQHIVINVWGAEVLEKGRRWQLGRLRAVENGWLEFEIEIAG</sequence>
<evidence type="ECO:0000313" key="3">
    <source>
        <dbReference type="EMBL" id="CAL5987968.1"/>
    </source>
</evidence>
<accession>A0AA86RP37</accession>
<keyword evidence="4" id="KW-1185">Reference proteome</keyword>
<evidence type="ECO:0000313" key="2">
    <source>
        <dbReference type="EMBL" id="CAI9977058.1"/>
    </source>
</evidence>
<gene>
    <name evidence="3" type="ORF">HINF_LOCUS10140</name>
    <name evidence="2" type="ORF">HINF_LOCUS64703</name>
</gene>
<dbReference type="EMBL" id="CATOUU010001177">
    <property type="protein sequence ID" value="CAI9977058.1"/>
    <property type="molecule type" value="Genomic_DNA"/>
</dbReference>
<keyword evidence="1" id="KW-0812">Transmembrane</keyword>
<name>A0AA86RP37_9EUKA</name>
<protein>
    <submittedName>
        <fullName evidence="3">Hypothetical_protein</fullName>
    </submittedName>
</protein>
<proteinExistence type="predicted"/>
<evidence type="ECO:0000256" key="1">
    <source>
        <dbReference type="SAM" id="Phobius"/>
    </source>
</evidence>
<feature type="transmembrane region" description="Helical" evidence="1">
    <location>
        <begin position="70"/>
        <end position="90"/>
    </location>
</feature>
<comment type="caution">
    <text evidence="2">The sequence shown here is derived from an EMBL/GenBank/DDBJ whole genome shotgun (WGS) entry which is preliminary data.</text>
</comment>